<gene>
    <name evidence="1" type="ORF">GPUH_LOCUS16130</name>
</gene>
<sequence length="68" mass="7695">MRCICCLKPSVECANDVRITPTKIVEGPITEEEDSRIPLTKKQKYVLTKNWKGIAREVSVAGVEMFLK</sequence>
<reference evidence="1 2" key="2">
    <citation type="submission" date="2018-11" db="EMBL/GenBank/DDBJ databases">
        <authorList>
            <consortium name="Pathogen Informatics"/>
        </authorList>
    </citation>
    <scope>NUCLEOTIDE SEQUENCE [LARGE SCALE GENOMIC DNA]</scope>
</reference>
<evidence type="ECO:0000313" key="2">
    <source>
        <dbReference type="Proteomes" id="UP000271098"/>
    </source>
</evidence>
<accession>A0A183E590</accession>
<dbReference type="WBParaSite" id="GPUH_0001615301-mRNA-1">
    <property type="protein sequence ID" value="GPUH_0001615301-mRNA-1"/>
    <property type="gene ID" value="GPUH_0001615301"/>
</dbReference>
<keyword evidence="2" id="KW-1185">Reference proteome</keyword>
<reference evidence="3" key="1">
    <citation type="submission" date="2016-06" db="UniProtKB">
        <authorList>
            <consortium name="WormBaseParasite"/>
        </authorList>
    </citation>
    <scope>IDENTIFICATION</scope>
</reference>
<evidence type="ECO:0000313" key="3">
    <source>
        <dbReference type="WBParaSite" id="GPUH_0001615301-mRNA-1"/>
    </source>
</evidence>
<evidence type="ECO:0000313" key="1">
    <source>
        <dbReference type="EMBL" id="VDN27300.1"/>
    </source>
</evidence>
<dbReference type="Proteomes" id="UP000271098">
    <property type="component" value="Unassembled WGS sequence"/>
</dbReference>
<dbReference type="EMBL" id="UYRT01083331">
    <property type="protein sequence ID" value="VDN27300.1"/>
    <property type="molecule type" value="Genomic_DNA"/>
</dbReference>
<dbReference type="OrthoDB" id="6344802at2759"/>
<name>A0A183E590_9BILA</name>
<dbReference type="AlphaFoldDB" id="A0A183E590"/>
<organism evidence="3">
    <name type="scientific">Gongylonema pulchrum</name>
    <dbReference type="NCBI Taxonomy" id="637853"/>
    <lineage>
        <taxon>Eukaryota</taxon>
        <taxon>Metazoa</taxon>
        <taxon>Ecdysozoa</taxon>
        <taxon>Nematoda</taxon>
        <taxon>Chromadorea</taxon>
        <taxon>Rhabditida</taxon>
        <taxon>Spirurina</taxon>
        <taxon>Spiruromorpha</taxon>
        <taxon>Spiruroidea</taxon>
        <taxon>Gongylonematidae</taxon>
        <taxon>Gongylonema</taxon>
    </lineage>
</organism>
<proteinExistence type="predicted"/>
<protein>
    <submittedName>
        <fullName evidence="1 3">Uncharacterized protein</fullName>
    </submittedName>
</protein>